<reference evidence="2" key="1">
    <citation type="submission" date="2023-02" db="EMBL/GenBank/DDBJ databases">
        <title>Gut commensal Christensenella minuta modulates host metabolism via a new class of secondary bile acids.</title>
        <authorList>
            <person name="Liu C."/>
        </authorList>
    </citation>
    <scope>NUCLEOTIDE SEQUENCE</scope>
    <source>
        <strain evidence="2">CA70</strain>
    </source>
</reference>
<dbReference type="GO" id="GO:0016853">
    <property type="term" value="F:isomerase activity"/>
    <property type="evidence" value="ECO:0007669"/>
    <property type="project" value="UniProtKB-KW"/>
</dbReference>
<protein>
    <submittedName>
        <fullName evidence="2">Sugar phosphate isomerase/epimerase</fullName>
    </submittedName>
</protein>
<keyword evidence="2" id="KW-0413">Isomerase</keyword>
<accession>A0AAU8A7H1</accession>
<dbReference type="Gene3D" id="3.20.20.150">
    <property type="entry name" value="Divalent-metal-dependent TIM barrel enzymes"/>
    <property type="match status" value="1"/>
</dbReference>
<gene>
    <name evidence="2" type="ORF">PUP29_11045</name>
</gene>
<dbReference type="PANTHER" id="PTHR12110:SF53">
    <property type="entry name" value="BLR5974 PROTEIN"/>
    <property type="match status" value="1"/>
</dbReference>
<organism evidence="2">
    <name type="scientific">Christensenella massiliensis</name>
    <dbReference type="NCBI Taxonomy" id="1805714"/>
    <lineage>
        <taxon>Bacteria</taxon>
        <taxon>Bacillati</taxon>
        <taxon>Bacillota</taxon>
        <taxon>Clostridia</taxon>
        <taxon>Christensenellales</taxon>
        <taxon>Christensenellaceae</taxon>
        <taxon>Christensenella</taxon>
    </lineage>
</organism>
<sequence>MKYKFASADFTFPLLEHDKVIKLIGLLGFDGIDIGLFENRGHLQPSAVFGDAAGNGRLLREKTDDAGIVVADVFLQSDVDFEPKAINHPDKEIRKGVRDWFLKTLEYANACGSKHVTCLPGVCFAGEDYETSFVRAKEELAWRVERAKEAGLIFGTEAHTGSVADTPARAERLVREVPGLTLTLDYTHFAIEGIPDSEVEPLIKYASHFHARGAAKGVLQAVIGENTIDYPRIVEVMQQVGYEGFIGVEYIWMEWQNANRVDNISEGIQLRKVMEAAMK</sequence>
<dbReference type="EMBL" id="CP117826">
    <property type="protein sequence ID" value="XCC62052.1"/>
    <property type="molecule type" value="Genomic_DNA"/>
</dbReference>
<feature type="domain" description="Xylose isomerase-like TIM barrel" evidence="1">
    <location>
        <begin position="27"/>
        <end position="269"/>
    </location>
</feature>
<dbReference type="SUPFAM" id="SSF51658">
    <property type="entry name" value="Xylose isomerase-like"/>
    <property type="match status" value="1"/>
</dbReference>
<dbReference type="AlphaFoldDB" id="A0AAU8A7H1"/>
<name>A0AAU8A7H1_9FIRM</name>
<dbReference type="RefSeq" id="WP_079545773.1">
    <property type="nucleotide sequence ID" value="NZ_CP117826.1"/>
</dbReference>
<dbReference type="InterPro" id="IPR050312">
    <property type="entry name" value="IolE/XylAMocC-like"/>
</dbReference>
<dbReference type="Pfam" id="PF01261">
    <property type="entry name" value="AP_endonuc_2"/>
    <property type="match status" value="1"/>
</dbReference>
<evidence type="ECO:0000259" key="1">
    <source>
        <dbReference type="Pfam" id="PF01261"/>
    </source>
</evidence>
<dbReference type="InterPro" id="IPR013022">
    <property type="entry name" value="Xyl_isomerase-like_TIM-brl"/>
</dbReference>
<evidence type="ECO:0000313" key="2">
    <source>
        <dbReference type="EMBL" id="XCC62052.1"/>
    </source>
</evidence>
<proteinExistence type="predicted"/>
<dbReference type="PANTHER" id="PTHR12110">
    <property type="entry name" value="HYDROXYPYRUVATE ISOMERASE"/>
    <property type="match status" value="1"/>
</dbReference>
<dbReference type="InterPro" id="IPR036237">
    <property type="entry name" value="Xyl_isomerase-like_sf"/>
</dbReference>